<feature type="region of interest" description="Disordered" evidence="1">
    <location>
        <begin position="112"/>
        <end position="160"/>
    </location>
</feature>
<feature type="region of interest" description="Disordered" evidence="1">
    <location>
        <begin position="176"/>
        <end position="225"/>
    </location>
</feature>
<feature type="compositionally biased region" description="Basic and acidic residues" evidence="1">
    <location>
        <begin position="273"/>
        <end position="285"/>
    </location>
</feature>
<evidence type="ECO:0000256" key="1">
    <source>
        <dbReference type="SAM" id="MobiDB-lite"/>
    </source>
</evidence>
<dbReference type="Proteomes" id="UP000193560">
    <property type="component" value="Unassembled WGS sequence"/>
</dbReference>
<feature type="compositionally biased region" description="Polar residues" evidence="1">
    <location>
        <begin position="131"/>
        <end position="158"/>
    </location>
</feature>
<accession>A0A1X2IDW8</accession>
<keyword evidence="2" id="KW-0472">Membrane</keyword>
<dbReference type="OrthoDB" id="2438256at2759"/>
<evidence type="ECO:0000313" key="4">
    <source>
        <dbReference type="Proteomes" id="UP000193560"/>
    </source>
</evidence>
<feature type="region of interest" description="Disordered" evidence="1">
    <location>
        <begin position="273"/>
        <end position="297"/>
    </location>
</feature>
<keyword evidence="4" id="KW-1185">Reference proteome</keyword>
<evidence type="ECO:0000256" key="2">
    <source>
        <dbReference type="SAM" id="Phobius"/>
    </source>
</evidence>
<feature type="compositionally biased region" description="Polar residues" evidence="1">
    <location>
        <begin position="183"/>
        <end position="203"/>
    </location>
</feature>
<feature type="compositionally biased region" description="Low complexity" evidence="1">
    <location>
        <begin position="114"/>
        <end position="130"/>
    </location>
</feature>
<gene>
    <name evidence="3" type="ORF">BCR42DRAFT_417438</name>
</gene>
<reference evidence="3 4" key="1">
    <citation type="submission" date="2016-07" db="EMBL/GenBank/DDBJ databases">
        <title>Pervasive Adenine N6-methylation of Active Genes in Fungi.</title>
        <authorList>
            <consortium name="DOE Joint Genome Institute"/>
            <person name="Mondo S.J."/>
            <person name="Dannebaum R.O."/>
            <person name="Kuo R.C."/>
            <person name="Labutti K."/>
            <person name="Haridas S."/>
            <person name="Kuo A."/>
            <person name="Salamov A."/>
            <person name="Ahrendt S.R."/>
            <person name="Lipzen A."/>
            <person name="Sullivan W."/>
            <person name="Andreopoulos W.B."/>
            <person name="Clum A."/>
            <person name="Lindquist E."/>
            <person name="Daum C."/>
            <person name="Ramamoorthy G.K."/>
            <person name="Gryganskyi A."/>
            <person name="Culley D."/>
            <person name="Magnuson J.K."/>
            <person name="James T.Y."/>
            <person name="O'Malley M.A."/>
            <person name="Stajich J.E."/>
            <person name="Spatafora J.W."/>
            <person name="Visel A."/>
            <person name="Grigoriev I.V."/>
        </authorList>
    </citation>
    <scope>NUCLEOTIDE SEQUENCE [LARGE SCALE GENOMIC DNA]</scope>
    <source>
        <strain evidence="3 4">NRRL 1336</strain>
    </source>
</reference>
<protein>
    <submittedName>
        <fullName evidence="3">Uncharacterized protein</fullName>
    </submittedName>
</protein>
<keyword evidence="2" id="KW-1133">Transmembrane helix</keyword>
<feature type="transmembrane region" description="Helical" evidence="2">
    <location>
        <begin position="65"/>
        <end position="89"/>
    </location>
</feature>
<organism evidence="3 4">
    <name type="scientific">Absidia repens</name>
    <dbReference type="NCBI Taxonomy" id="90262"/>
    <lineage>
        <taxon>Eukaryota</taxon>
        <taxon>Fungi</taxon>
        <taxon>Fungi incertae sedis</taxon>
        <taxon>Mucoromycota</taxon>
        <taxon>Mucoromycotina</taxon>
        <taxon>Mucoromycetes</taxon>
        <taxon>Mucorales</taxon>
        <taxon>Cunninghamellaceae</taxon>
        <taxon>Absidia</taxon>
    </lineage>
</organism>
<proteinExistence type="predicted"/>
<dbReference type="EMBL" id="MCGE01000014">
    <property type="protein sequence ID" value="ORZ14682.1"/>
    <property type="molecule type" value="Genomic_DNA"/>
</dbReference>
<keyword evidence="2" id="KW-0812">Transmembrane</keyword>
<evidence type="ECO:0000313" key="3">
    <source>
        <dbReference type="EMBL" id="ORZ14682.1"/>
    </source>
</evidence>
<dbReference type="AlphaFoldDB" id="A0A1X2IDW8"/>
<comment type="caution">
    <text evidence="3">The sequence shown here is derived from an EMBL/GenBank/DDBJ whole genome shotgun (WGS) entry which is preliminary data.</text>
</comment>
<sequence length="297" mass="32732">MPTINDQVYARVHEKAIEHQLTEQEINAIDTARQKLDSHTSMGGFTGAFLAFLIGKRKNFKPIKLLALAGGGFLMGSQVGLVSGALAGINTIKALPDPQRLVDVIREVQKETLNGNNNSSSRSLPTSTTSQENTVSSSTYPSLAAPLSSQSIQGNGTFASEDPALHGEYIRSGSEFQTDRAVQRQQQNGWQINSSQQQSTHSMQAPPPPPHQQQQTAAQSSKWEQIRSENLPNSAWTRIRQEAADQKTDASTIDQAKAQRVVTLKEREVNFDDLPRTREEAEQRTTGRRNQWGDLAE</sequence>
<name>A0A1X2IDW8_9FUNG</name>